<feature type="transmembrane region" description="Helical" evidence="7">
    <location>
        <begin position="337"/>
        <end position="355"/>
    </location>
</feature>
<comment type="subcellular location">
    <subcellularLocation>
        <location evidence="1">Cell membrane</location>
        <topology evidence="1">Multi-pass membrane protein</topology>
    </subcellularLocation>
</comment>
<dbReference type="NCBIfam" id="TIGR00711">
    <property type="entry name" value="efflux_EmrB"/>
    <property type="match status" value="1"/>
</dbReference>
<feature type="transmembrane region" description="Helical" evidence="7">
    <location>
        <begin position="235"/>
        <end position="252"/>
    </location>
</feature>
<gene>
    <name evidence="9" type="ORF">ABN611_22595</name>
</gene>
<dbReference type="Gene3D" id="1.20.1250.20">
    <property type="entry name" value="MFS general substrate transporter like domains"/>
    <property type="match status" value="1"/>
</dbReference>
<dbReference type="EMBL" id="CP158165">
    <property type="protein sequence ID" value="XBV21351.1"/>
    <property type="molecule type" value="Genomic_DNA"/>
</dbReference>
<dbReference type="PROSITE" id="PS50850">
    <property type="entry name" value="MFS"/>
    <property type="match status" value="1"/>
</dbReference>
<feature type="transmembrane region" description="Helical" evidence="7">
    <location>
        <begin position="147"/>
        <end position="169"/>
    </location>
</feature>
<dbReference type="GO" id="GO:0022857">
    <property type="term" value="F:transmembrane transporter activity"/>
    <property type="evidence" value="ECO:0007669"/>
    <property type="project" value="InterPro"/>
</dbReference>
<keyword evidence="2" id="KW-0813">Transport</keyword>
<accession>A0AAU7T3U0</accession>
<dbReference type="InterPro" id="IPR020846">
    <property type="entry name" value="MFS_dom"/>
</dbReference>
<dbReference type="AlphaFoldDB" id="A0AAU7T3U0"/>
<evidence type="ECO:0000313" key="9">
    <source>
        <dbReference type="EMBL" id="XBV21351.1"/>
    </source>
</evidence>
<dbReference type="RefSeq" id="WP_350274211.1">
    <property type="nucleotide sequence ID" value="NZ_CP158165.1"/>
</dbReference>
<feature type="transmembrane region" description="Helical" evidence="7">
    <location>
        <begin position="55"/>
        <end position="73"/>
    </location>
</feature>
<dbReference type="InterPro" id="IPR011701">
    <property type="entry name" value="MFS"/>
</dbReference>
<evidence type="ECO:0000256" key="4">
    <source>
        <dbReference type="ARBA" id="ARBA00022692"/>
    </source>
</evidence>
<evidence type="ECO:0000256" key="3">
    <source>
        <dbReference type="ARBA" id="ARBA00022475"/>
    </source>
</evidence>
<evidence type="ECO:0000256" key="2">
    <source>
        <dbReference type="ARBA" id="ARBA00022448"/>
    </source>
</evidence>
<feature type="transmembrane region" description="Helical" evidence="7">
    <location>
        <begin position="85"/>
        <end position="103"/>
    </location>
</feature>
<evidence type="ECO:0000256" key="7">
    <source>
        <dbReference type="SAM" id="Phobius"/>
    </source>
</evidence>
<evidence type="ECO:0000256" key="1">
    <source>
        <dbReference type="ARBA" id="ARBA00004651"/>
    </source>
</evidence>
<dbReference type="PANTHER" id="PTHR42718">
    <property type="entry name" value="MAJOR FACILITATOR SUPERFAMILY MULTIDRUG TRANSPORTER MFSC"/>
    <property type="match status" value="1"/>
</dbReference>
<keyword evidence="6 7" id="KW-0472">Membrane</keyword>
<keyword evidence="3" id="KW-1003">Cell membrane</keyword>
<dbReference type="InterPro" id="IPR004638">
    <property type="entry name" value="EmrB-like"/>
</dbReference>
<reference evidence="9" key="1">
    <citation type="submission" date="2024-06" db="EMBL/GenBank/DDBJ databases">
        <title>Kribbella sp. strain HUAS MG21 genome sequences.</title>
        <authorList>
            <person name="Mo P."/>
        </authorList>
    </citation>
    <scope>NUCLEOTIDE SEQUENCE</scope>
    <source>
        <strain evidence="9">HUAS MG21</strain>
    </source>
</reference>
<evidence type="ECO:0000259" key="8">
    <source>
        <dbReference type="PROSITE" id="PS50850"/>
    </source>
</evidence>
<feature type="transmembrane region" description="Helical" evidence="7">
    <location>
        <begin position="361"/>
        <end position="386"/>
    </location>
</feature>
<organism evidence="9">
    <name type="scientific">Kribbella sp. HUAS MG21</name>
    <dbReference type="NCBI Taxonomy" id="3160966"/>
    <lineage>
        <taxon>Bacteria</taxon>
        <taxon>Bacillati</taxon>
        <taxon>Actinomycetota</taxon>
        <taxon>Actinomycetes</taxon>
        <taxon>Propionibacteriales</taxon>
        <taxon>Kribbellaceae</taxon>
        <taxon>Kribbella</taxon>
    </lineage>
</organism>
<proteinExistence type="predicted"/>
<feature type="domain" description="Major facilitator superfamily (MFS) profile" evidence="8">
    <location>
        <begin position="19"/>
        <end position="489"/>
    </location>
</feature>
<dbReference type="SUPFAM" id="SSF103473">
    <property type="entry name" value="MFS general substrate transporter"/>
    <property type="match status" value="1"/>
</dbReference>
<feature type="transmembrane region" description="Helical" evidence="7">
    <location>
        <begin position="115"/>
        <end position="135"/>
    </location>
</feature>
<sequence>MTSTPFESTATGHPRRWWILLILCLSLMVLVVDNTVLNLAIPALMRDLGATPADIQWVIDAYILAFAGLLLTAGSLSDRYGRRKMLLIGLVVFGAASLLATLAETPWQLIACRGLMGVGGSLLMPSTLSILFTVFAPEEHRKAMAGWSMVAMVGVVAGPTVGGVLLNHFWWGSIFWLNVPIAILAIIGALALIPESKGPARDVDPAGAVLTIVGMASVVWAIVSIPAHGWSSGRVLGGLAVGVAALIGFALWEKRSAHPMVPLELFKDRRFSGTSFSIVLLSFTAGGLMLALTQYLQFALGYTPLKAGLALLPYAVAAAMFNGLGATLGKKVSDRTLIALGLGIIAAGFGILTQVSDSTGYGLLIAGLLVMGIGGGLAGPAAYTLLMQAVPPDHRGVGSAMNDTVQQTGAALSVAVLGSVLAAAYSSALPDSVPEAARKSIADTLALGPDFLAAAKHAFVDAMSIAMTVGAVGAVAGAVVALVVLPRGAGKEQDAVPQDAVPAVDDPVR</sequence>
<dbReference type="GO" id="GO:0005886">
    <property type="term" value="C:plasma membrane"/>
    <property type="evidence" value="ECO:0007669"/>
    <property type="project" value="UniProtKB-SubCell"/>
</dbReference>
<dbReference type="PANTHER" id="PTHR42718:SF42">
    <property type="entry name" value="EXPORT PROTEIN"/>
    <property type="match status" value="1"/>
</dbReference>
<evidence type="ECO:0000256" key="6">
    <source>
        <dbReference type="ARBA" id="ARBA00023136"/>
    </source>
</evidence>
<dbReference type="Gene3D" id="1.20.1720.10">
    <property type="entry name" value="Multidrug resistance protein D"/>
    <property type="match status" value="1"/>
</dbReference>
<dbReference type="PROSITE" id="PS00217">
    <property type="entry name" value="SUGAR_TRANSPORT_2"/>
    <property type="match status" value="1"/>
</dbReference>
<feature type="transmembrane region" description="Helical" evidence="7">
    <location>
        <begin position="175"/>
        <end position="193"/>
    </location>
</feature>
<dbReference type="Pfam" id="PF07690">
    <property type="entry name" value="MFS_1"/>
    <property type="match status" value="1"/>
</dbReference>
<feature type="transmembrane region" description="Helical" evidence="7">
    <location>
        <begin position="307"/>
        <end position="325"/>
    </location>
</feature>
<feature type="transmembrane region" description="Helical" evidence="7">
    <location>
        <begin position="205"/>
        <end position="223"/>
    </location>
</feature>
<dbReference type="CDD" id="cd17321">
    <property type="entry name" value="MFS_MMR_MDR_like"/>
    <property type="match status" value="1"/>
</dbReference>
<keyword evidence="5 7" id="KW-1133">Transmembrane helix</keyword>
<evidence type="ECO:0000256" key="5">
    <source>
        <dbReference type="ARBA" id="ARBA00022989"/>
    </source>
</evidence>
<name>A0AAU7T3U0_9ACTN</name>
<keyword evidence="4 7" id="KW-0812">Transmembrane</keyword>
<dbReference type="InterPro" id="IPR005829">
    <property type="entry name" value="Sugar_transporter_CS"/>
</dbReference>
<feature type="transmembrane region" description="Helical" evidence="7">
    <location>
        <begin position="462"/>
        <end position="485"/>
    </location>
</feature>
<feature type="transmembrane region" description="Helical" evidence="7">
    <location>
        <begin position="407"/>
        <end position="425"/>
    </location>
</feature>
<protein>
    <submittedName>
        <fullName evidence="9">MFS transporter</fullName>
    </submittedName>
</protein>
<feature type="transmembrane region" description="Helical" evidence="7">
    <location>
        <begin position="17"/>
        <end position="43"/>
    </location>
</feature>
<feature type="transmembrane region" description="Helical" evidence="7">
    <location>
        <begin position="273"/>
        <end position="295"/>
    </location>
</feature>
<dbReference type="InterPro" id="IPR036259">
    <property type="entry name" value="MFS_trans_sf"/>
</dbReference>